<organism evidence="3 4">
    <name type="scientific">Caldalkalibacillus horti</name>
    <dbReference type="NCBI Taxonomy" id="77523"/>
    <lineage>
        <taxon>Bacteria</taxon>
        <taxon>Bacillati</taxon>
        <taxon>Bacillota</taxon>
        <taxon>Bacilli</taxon>
        <taxon>Bacillales</taxon>
        <taxon>Bacillaceae</taxon>
        <taxon>Caldalkalibacillus</taxon>
    </lineage>
</organism>
<dbReference type="InterPro" id="IPR029059">
    <property type="entry name" value="AB_hydrolase_5"/>
</dbReference>
<feature type="domain" description="Alpha/beta hydrolase fold-5" evidence="2">
    <location>
        <begin position="68"/>
        <end position="233"/>
    </location>
</feature>
<comment type="caution">
    <text evidence="3">The sequence shown here is derived from an EMBL/GenBank/DDBJ whole genome shotgun (WGS) entry which is preliminary data.</text>
</comment>
<dbReference type="Pfam" id="PF12695">
    <property type="entry name" value="Abhydrolase_5"/>
    <property type="match status" value="1"/>
</dbReference>
<evidence type="ECO:0000259" key="2">
    <source>
        <dbReference type="Pfam" id="PF12695"/>
    </source>
</evidence>
<protein>
    <submittedName>
        <fullName evidence="3">Dienelactone hydrolase</fullName>
    </submittedName>
</protein>
<keyword evidence="1" id="KW-1133">Transmembrane helix</keyword>
<reference evidence="3 4" key="1">
    <citation type="submission" date="2023-07" db="EMBL/GenBank/DDBJ databases">
        <title>Genomic Encyclopedia of Type Strains, Phase IV (KMG-IV): sequencing the most valuable type-strain genomes for metagenomic binning, comparative biology and taxonomic classification.</title>
        <authorList>
            <person name="Goeker M."/>
        </authorList>
    </citation>
    <scope>NUCLEOTIDE SEQUENCE [LARGE SCALE GENOMIC DNA]</scope>
    <source>
        <strain evidence="3 4">DSM 12751</strain>
    </source>
</reference>
<name>A0ABT9VXH3_9BACI</name>
<dbReference type="Proteomes" id="UP001235840">
    <property type="component" value="Unassembled WGS sequence"/>
</dbReference>
<keyword evidence="1" id="KW-0812">Transmembrane</keyword>
<evidence type="ECO:0000256" key="1">
    <source>
        <dbReference type="SAM" id="Phobius"/>
    </source>
</evidence>
<keyword evidence="1" id="KW-0472">Membrane</keyword>
<dbReference type="SUPFAM" id="SSF53474">
    <property type="entry name" value="alpha/beta-Hydrolases"/>
    <property type="match status" value="1"/>
</dbReference>
<dbReference type="EMBL" id="JAUSTY010000005">
    <property type="protein sequence ID" value="MDQ0165590.1"/>
    <property type="molecule type" value="Genomic_DNA"/>
</dbReference>
<dbReference type="Gene3D" id="3.40.50.1820">
    <property type="entry name" value="alpha/beta hydrolase"/>
    <property type="match status" value="1"/>
</dbReference>
<evidence type="ECO:0000313" key="3">
    <source>
        <dbReference type="EMBL" id="MDQ0165590.1"/>
    </source>
</evidence>
<feature type="transmembrane region" description="Helical" evidence="1">
    <location>
        <begin position="9"/>
        <end position="28"/>
    </location>
</feature>
<accession>A0ABT9VXH3</accession>
<dbReference type="InterPro" id="IPR029058">
    <property type="entry name" value="AB_hydrolase_fold"/>
</dbReference>
<gene>
    <name evidence="3" type="ORF">J2S11_001491</name>
</gene>
<evidence type="ECO:0000313" key="4">
    <source>
        <dbReference type="Proteomes" id="UP001235840"/>
    </source>
</evidence>
<keyword evidence="3" id="KW-0378">Hydrolase</keyword>
<dbReference type="GO" id="GO:0016787">
    <property type="term" value="F:hydrolase activity"/>
    <property type="evidence" value="ECO:0007669"/>
    <property type="project" value="UniProtKB-KW"/>
</dbReference>
<dbReference type="RefSeq" id="WP_307392846.1">
    <property type="nucleotide sequence ID" value="NZ_BAAADK010000011.1"/>
</dbReference>
<keyword evidence="4" id="KW-1185">Reference proteome</keyword>
<proteinExistence type="predicted"/>
<sequence length="250" mass="27725">MNKTFRFKWWYILIVVCLLIGIATGLFLKPYQADSFANEHMNSQGSVNVQDKAKWIQFEPENAQEETIIFYPGGLVEPKSYAPLAMGLAQEGYRTYIVKMPLNLAVLDADRALEIIEENPNNSYVIGGHSLGGVMASRFTVDHPGVIRGAFFLASYPDANGSISNLDLPLSALSITGSKDEVLNQEAYEEAQPNFHPATLFYDIKGGNHAQFGSYGEQKGDGIATISTEEQTELTIQKLLEWLRAEPVQE</sequence>